<accession>A0A7E4V7V3</accession>
<keyword evidence="1" id="KW-1185">Reference proteome</keyword>
<proteinExistence type="predicted"/>
<reference evidence="2" key="2">
    <citation type="submission" date="2020-10" db="UniProtKB">
        <authorList>
            <consortium name="WormBaseParasite"/>
        </authorList>
    </citation>
    <scope>IDENTIFICATION</scope>
</reference>
<evidence type="ECO:0000313" key="1">
    <source>
        <dbReference type="Proteomes" id="UP000492821"/>
    </source>
</evidence>
<protein>
    <submittedName>
        <fullName evidence="2">SERPIN domain-containing protein</fullName>
    </submittedName>
</protein>
<sequence>MFKLDCPRLCVASFISLPIVNHCHQKAMSPCMLSLFAQVIDTPWDSFQSATDAVGQSEIESEGVSNRTVIAQSVNKADTKGNVTEHPASLLYLSIYVTSFLLGSFKAKGRMDNPILG</sequence>
<dbReference type="Proteomes" id="UP000492821">
    <property type="component" value="Unassembled WGS sequence"/>
</dbReference>
<dbReference type="AlphaFoldDB" id="A0A7E4V7V3"/>
<evidence type="ECO:0000313" key="2">
    <source>
        <dbReference type="WBParaSite" id="Pan_g17245.t1"/>
    </source>
</evidence>
<reference evidence="1" key="1">
    <citation type="journal article" date="2013" name="Genetics">
        <title>The draft genome and transcriptome of Panagrellus redivivus are shaped by the harsh demands of a free-living lifestyle.</title>
        <authorList>
            <person name="Srinivasan J."/>
            <person name="Dillman A.R."/>
            <person name="Macchietto M.G."/>
            <person name="Heikkinen L."/>
            <person name="Lakso M."/>
            <person name="Fracchia K.M."/>
            <person name="Antoshechkin I."/>
            <person name="Mortazavi A."/>
            <person name="Wong G."/>
            <person name="Sternberg P.W."/>
        </authorList>
    </citation>
    <scope>NUCLEOTIDE SEQUENCE [LARGE SCALE GENOMIC DNA]</scope>
    <source>
        <strain evidence="1">MT8872</strain>
    </source>
</reference>
<dbReference type="WBParaSite" id="Pan_g17245.t1">
    <property type="protein sequence ID" value="Pan_g17245.t1"/>
    <property type="gene ID" value="Pan_g17245"/>
</dbReference>
<organism evidence="1 2">
    <name type="scientific">Panagrellus redivivus</name>
    <name type="common">Microworm</name>
    <dbReference type="NCBI Taxonomy" id="6233"/>
    <lineage>
        <taxon>Eukaryota</taxon>
        <taxon>Metazoa</taxon>
        <taxon>Ecdysozoa</taxon>
        <taxon>Nematoda</taxon>
        <taxon>Chromadorea</taxon>
        <taxon>Rhabditida</taxon>
        <taxon>Tylenchina</taxon>
        <taxon>Panagrolaimomorpha</taxon>
        <taxon>Panagrolaimoidea</taxon>
        <taxon>Panagrolaimidae</taxon>
        <taxon>Panagrellus</taxon>
    </lineage>
</organism>
<name>A0A7E4V7V3_PANRE</name>